<evidence type="ECO:0000259" key="24">
    <source>
        <dbReference type="SMART" id="SM00483"/>
    </source>
</evidence>
<evidence type="ECO:0000256" key="16">
    <source>
        <dbReference type="ARBA" id="ARBA00035717"/>
    </source>
</evidence>
<evidence type="ECO:0000256" key="5">
    <source>
        <dbReference type="ARBA" id="ARBA00020020"/>
    </source>
</evidence>
<evidence type="ECO:0000256" key="6">
    <source>
        <dbReference type="ARBA" id="ARBA00022481"/>
    </source>
</evidence>
<keyword evidence="10" id="KW-0235">DNA replication</keyword>
<dbReference type="GO" id="GO:0008270">
    <property type="term" value="F:zinc ion binding"/>
    <property type="evidence" value="ECO:0007669"/>
    <property type="project" value="TreeGrafter"/>
</dbReference>
<dbReference type="eggNOG" id="COG1387">
    <property type="taxonomic scope" value="Bacteria"/>
</dbReference>
<dbReference type="SMART" id="SM00278">
    <property type="entry name" value="HhH1"/>
    <property type="match status" value="3"/>
</dbReference>
<dbReference type="EC" id="2.7.7.7" evidence="3"/>
<dbReference type="GO" id="GO:0005829">
    <property type="term" value="C:cytosol"/>
    <property type="evidence" value="ECO:0007669"/>
    <property type="project" value="TreeGrafter"/>
</dbReference>
<dbReference type="SMART" id="SM00483">
    <property type="entry name" value="POLXc"/>
    <property type="match status" value="1"/>
</dbReference>
<comment type="function">
    <text evidence="20">Repair polymerase that plays a key role in base-excision repair. During this process, the damaged base is excised by specific DNA glycosylases, the DNA backbone is nicked at the abasic site by an apurinic/apyrimidic (AP) endonuclease, and POLB removes 5'-deoxyribose-phosphate from the preincised AP site acting as a 5'-deoxyribose-phosphate lyase (5'-dRP lyase); through its DNA polymerase activity, it adds one nucleotide to the 3' end of the arising single-nucleotide gap. Conducts 'gap-filling' DNA synthesis in a stepwise distributive fashion rather than in a processive fashion as for other DNA polymerases. It is also able to cleave sugar-phosphate bonds 3' to an intact AP site, acting as an AP lyase.</text>
</comment>
<dbReference type="Proteomes" id="UP000001572">
    <property type="component" value="Chromosome"/>
</dbReference>
<dbReference type="InterPro" id="IPR004013">
    <property type="entry name" value="PHP_dom"/>
</dbReference>
<comment type="catalytic activity">
    <reaction evidence="18">
        <text>2'-deoxyribonucleotide-(2'-deoxyribose 5'-phosphate)-2'-deoxyribonucleotide-DNA = a 3'-end 2'-deoxyribonucleotide-(2,3-dehydro-2,3-deoxyribose 5'-phosphate)-DNA + a 5'-end 5'-phospho-2'-deoxyribonucleoside-DNA + H(+)</text>
        <dbReference type="Rhea" id="RHEA:66592"/>
        <dbReference type="Rhea" id="RHEA-COMP:13180"/>
        <dbReference type="Rhea" id="RHEA-COMP:16897"/>
        <dbReference type="Rhea" id="RHEA-COMP:17067"/>
        <dbReference type="ChEBI" id="CHEBI:15378"/>
        <dbReference type="ChEBI" id="CHEBI:136412"/>
        <dbReference type="ChEBI" id="CHEBI:157695"/>
        <dbReference type="ChEBI" id="CHEBI:167181"/>
        <dbReference type="EC" id="4.2.99.18"/>
    </reaction>
</comment>
<feature type="domain" description="Polymerase/histidinol phosphatase N-terminal" evidence="23">
    <location>
        <begin position="339"/>
        <end position="418"/>
    </location>
</feature>
<feature type="domain" description="DNA-directed DNA polymerase X" evidence="24">
    <location>
        <begin position="1"/>
        <end position="315"/>
    </location>
</feature>
<dbReference type="GO" id="GO:0003887">
    <property type="term" value="F:DNA-directed DNA polymerase activity"/>
    <property type="evidence" value="ECO:0007669"/>
    <property type="project" value="UniProtKB-KW"/>
</dbReference>
<evidence type="ECO:0000256" key="14">
    <source>
        <dbReference type="ARBA" id="ARBA00023053"/>
    </source>
</evidence>
<keyword evidence="9" id="KW-0548">Nucleotidyltransferase</keyword>
<dbReference type="HOGENOM" id="CLU_017729_1_0_9"/>
<dbReference type="InterPro" id="IPR010996">
    <property type="entry name" value="HHH_MUS81"/>
</dbReference>
<dbReference type="Pfam" id="PF14520">
    <property type="entry name" value="HHH_5"/>
    <property type="match status" value="1"/>
</dbReference>
<keyword evidence="11" id="KW-0227">DNA damage</keyword>
<evidence type="ECO:0000313" key="25">
    <source>
        <dbReference type="EMBL" id="ABR49305.1"/>
    </source>
</evidence>
<dbReference type="InterPro" id="IPR047967">
    <property type="entry name" value="PolX_PHP"/>
</dbReference>
<comment type="catalytic activity">
    <reaction evidence="19">
        <text>a 5'-end 2'-deoxyribose-2'-deoxyribonucleotide-DNA = (2E,4S)-4-hydroxypenten-2-al-5-phosphate + a 5'-end 5'-phospho-2'-deoxyribonucleoside-DNA + H(+)</text>
        <dbReference type="Rhea" id="RHEA:76255"/>
        <dbReference type="Rhea" id="RHEA-COMP:13180"/>
        <dbReference type="Rhea" id="RHEA-COMP:18657"/>
        <dbReference type="ChEBI" id="CHEBI:15378"/>
        <dbReference type="ChEBI" id="CHEBI:136412"/>
        <dbReference type="ChEBI" id="CHEBI:195194"/>
        <dbReference type="ChEBI" id="CHEBI:195195"/>
    </reaction>
</comment>
<dbReference type="InterPro" id="IPR022311">
    <property type="entry name" value="PolX-like"/>
</dbReference>
<evidence type="ECO:0000256" key="15">
    <source>
        <dbReference type="ARBA" id="ARBA00023204"/>
    </source>
</evidence>
<accession>A6TSY7</accession>
<dbReference type="Gene3D" id="1.10.150.110">
    <property type="entry name" value="DNA polymerase beta, N-terminal domain-like"/>
    <property type="match status" value="1"/>
</dbReference>
<dbReference type="PIRSF" id="PIRSF005047">
    <property type="entry name" value="UCP005047_YshC"/>
    <property type="match status" value="1"/>
</dbReference>
<proteinExistence type="predicted"/>
<dbReference type="InterPro" id="IPR002054">
    <property type="entry name" value="DNA-dir_DNA_pol_X"/>
</dbReference>
<keyword evidence="8" id="KW-0808">Transferase</keyword>
<dbReference type="InterPro" id="IPR043519">
    <property type="entry name" value="NT_sf"/>
</dbReference>
<evidence type="ECO:0000256" key="3">
    <source>
        <dbReference type="ARBA" id="ARBA00012417"/>
    </source>
</evidence>
<comment type="catalytic activity">
    <reaction evidence="21">
        <text>DNA(n) + a 2'-deoxyribonucleoside 5'-triphosphate = DNA(n+1) + diphosphate</text>
        <dbReference type="Rhea" id="RHEA:22508"/>
        <dbReference type="Rhea" id="RHEA-COMP:17339"/>
        <dbReference type="Rhea" id="RHEA-COMP:17340"/>
        <dbReference type="ChEBI" id="CHEBI:33019"/>
        <dbReference type="ChEBI" id="CHEBI:61560"/>
        <dbReference type="ChEBI" id="CHEBI:173112"/>
        <dbReference type="EC" id="2.7.7.7"/>
    </reaction>
</comment>
<evidence type="ECO:0000256" key="1">
    <source>
        <dbReference type="ARBA" id="ARBA00001946"/>
    </source>
</evidence>
<dbReference type="Pfam" id="PF14716">
    <property type="entry name" value="HHH_8"/>
    <property type="match status" value="1"/>
</dbReference>
<keyword evidence="7" id="KW-0237">DNA synthesis</keyword>
<evidence type="ECO:0000256" key="10">
    <source>
        <dbReference type="ARBA" id="ARBA00022705"/>
    </source>
</evidence>
<dbReference type="AlphaFoldDB" id="A6TSY7"/>
<keyword evidence="6" id="KW-0488">Methylation</keyword>
<dbReference type="Gene3D" id="3.30.210.10">
    <property type="entry name" value="DNA polymerase, thumb domain"/>
    <property type="match status" value="1"/>
</dbReference>
<dbReference type="EC" id="4.2.99.18" evidence="4"/>
<keyword evidence="13" id="KW-0239">DNA-directed DNA polymerase</keyword>
<evidence type="ECO:0000256" key="11">
    <source>
        <dbReference type="ARBA" id="ARBA00022763"/>
    </source>
</evidence>
<dbReference type="SUPFAM" id="SSF89550">
    <property type="entry name" value="PHP domain-like"/>
    <property type="match status" value="1"/>
</dbReference>
<keyword evidence="26" id="KW-1185">Reference proteome</keyword>
<feature type="domain" description="Helix-hairpin-helix DNA-binding motif class 1" evidence="22">
    <location>
        <begin position="91"/>
        <end position="110"/>
    </location>
</feature>
<dbReference type="InterPro" id="IPR029398">
    <property type="entry name" value="PolB_thumb"/>
</dbReference>
<reference evidence="26" key="1">
    <citation type="journal article" date="2016" name="Genome Announc.">
        <title>Complete genome sequence of Alkaliphilus metalliredigens strain QYMF, an alkaliphilic and metal-reducing bacterium isolated from borax-contaminated leachate ponds.</title>
        <authorList>
            <person name="Hwang C."/>
            <person name="Copeland A."/>
            <person name="Lucas S."/>
            <person name="Lapidus A."/>
            <person name="Barry K."/>
            <person name="Detter J.C."/>
            <person name="Glavina Del Rio T."/>
            <person name="Hammon N."/>
            <person name="Israni S."/>
            <person name="Dalin E."/>
            <person name="Tice H."/>
            <person name="Pitluck S."/>
            <person name="Chertkov O."/>
            <person name="Brettin T."/>
            <person name="Bruce D."/>
            <person name="Han C."/>
            <person name="Schmutz J."/>
            <person name="Larimer F."/>
            <person name="Land M.L."/>
            <person name="Hauser L."/>
            <person name="Kyrpides N."/>
            <person name="Mikhailova N."/>
            <person name="Ye Q."/>
            <person name="Zhou J."/>
            <person name="Richardson P."/>
            <person name="Fields M.W."/>
        </authorList>
    </citation>
    <scope>NUCLEOTIDE SEQUENCE [LARGE SCALE GENOMIC DNA]</scope>
    <source>
        <strain evidence="26">QYMF</strain>
    </source>
</reference>
<keyword evidence="14" id="KW-0915">Sodium</keyword>
<dbReference type="STRING" id="293826.Amet_3166"/>
<dbReference type="InterPro" id="IPR016195">
    <property type="entry name" value="Pol/histidinol_Pase-like"/>
</dbReference>
<evidence type="ECO:0000256" key="7">
    <source>
        <dbReference type="ARBA" id="ARBA00022634"/>
    </source>
</evidence>
<feature type="domain" description="Helix-hairpin-helix DNA-binding motif class 1" evidence="22">
    <location>
        <begin position="51"/>
        <end position="70"/>
    </location>
</feature>
<keyword evidence="15" id="KW-0234">DNA repair</keyword>
<sequence length="575" mass="64958">MDKKEIANILEEIGMLLELKGENPFKVRAYYNGARALELLEEDIEELVNSGEIHKVKGIGKALAEKITELVQEGHLAYYEALKDETPEGLFEILKVPGIGPKKVKELYEKRSITTLGELEYACLENRLIDLKGFGEKTQNKILSGIDHIKKHRGQHLVSTALTLGNQLLRELQQHSRMIKVSLAGSIRRRKEIVKDIDIIGCCLEQDREDIMAFFTSLTGVTDVIAQGKTKSSVSLDMGINVDLRVVDESEYASALHHFTGSKDHNTALRHRAKTMGLKVNEYGVFKGEERLPIQDEKALFDVLKLSYIPPELREGMGEIEAAEAGRIPNLVERKEIKGVFHVHSHYSDGVNSIEEIVQAAIKEGFQYIGISDHSQTAFYAKGLKVEQVQKQHQEIEVLREEYPEITILKGIESDILPDGSLDYEDEVLASFDYVIGSVHSQFNMEEEIMTKRIIKAIENKYLRILGHPTGRLLLSRKSYPVNLEKIIEACAVNDVAIEINSNPHRLDLDWRMCRYAKEQGVKLVIEPDAHRTSGIDDVQYGVGIARKGWLEPKDIINTKPVEVVLDYFKRGSHS</sequence>
<dbReference type="Gene3D" id="3.20.20.140">
    <property type="entry name" value="Metal-dependent hydrolases"/>
    <property type="match status" value="1"/>
</dbReference>
<feature type="domain" description="Helix-hairpin-helix DNA-binding motif class 1" evidence="22">
    <location>
        <begin position="126"/>
        <end position="145"/>
    </location>
</feature>
<evidence type="ECO:0000259" key="23">
    <source>
        <dbReference type="SMART" id="SM00481"/>
    </source>
</evidence>
<dbReference type="GO" id="GO:0003677">
    <property type="term" value="F:DNA binding"/>
    <property type="evidence" value="ECO:0007669"/>
    <property type="project" value="InterPro"/>
</dbReference>
<dbReference type="CDD" id="cd00141">
    <property type="entry name" value="NT_POLXc"/>
    <property type="match status" value="1"/>
</dbReference>
<evidence type="ECO:0000256" key="13">
    <source>
        <dbReference type="ARBA" id="ARBA00022932"/>
    </source>
</evidence>
<dbReference type="SUPFAM" id="SSF47802">
    <property type="entry name" value="DNA polymerase beta, N-terminal domain-like"/>
    <property type="match status" value="1"/>
</dbReference>
<dbReference type="SMART" id="SM00481">
    <property type="entry name" value="POLIIIAc"/>
    <property type="match status" value="1"/>
</dbReference>
<dbReference type="CDD" id="cd07436">
    <property type="entry name" value="PHP_PolX"/>
    <property type="match status" value="1"/>
</dbReference>
<protein>
    <recommendedName>
        <fullName evidence="5">DNA polymerase beta</fullName>
        <ecNumber evidence="3">2.7.7.7</ecNumber>
        <ecNumber evidence="4">4.2.99.18</ecNumber>
    </recommendedName>
    <alternativeName>
        <fullName evidence="16">5'-deoxyribose-phosphate lyase</fullName>
    </alternativeName>
    <alternativeName>
        <fullName evidence="17">AP lyase</fullName>
    </alternativeName>
</protein>
<dbReference type="PANTHER" id="PTHR36928:SF1">
    <property type="entry name" value="PHOSPHATASE YCDX-RELATED"/>
    <property type="match status" value="1"/>
</dbReference>
<dbReference type="SUPFAM" id="SSF81301">
    <property type="entry name" value="Nucleotidyltransferase"/>
    <property type="match status" value="1"/>
</dbReference>
<dbReference type="FunFam" id="3.20.20.140:FF:000047">
    <property type="entry name" value="PHP domain-containing protein"/>
    <property type="match status" value="1"/>
</dbReference>
<dbReference type="GO" id="GO:0140078">
    <property type="term" value="F:class I DNA-(apurinic or apyrimidinic site) endonuclease activity"/>
    <property type="evidence" value="ECO:0007669"/>
    <property type="project" value="UniProtKB-EC"/>
</dbReference>
<dbReference type="KEGG" id="amt:Amet_3166"/>
<gene>
    <name evidence="25" type="ordered locus">Amet_3166</name>
</gene>
<evidence type="ECO:0000256" key="12">
    <source>
        <dbReference type="ARBA" id="ARBA00022843"/>
    </source>
</evidence>
<dbReference type="RefSeq" id="WP_012064271.1">
    <property type="nucleotide sequence ID" value="NC_009633.1"/>
</dbReference>
<dbReference type="PRINTS" id="PR00870">
    <property type="entry name" value="DNAPOLXBETA"/>
</dbReference>
<name>A6TSY7_ALKMQ</name>
<dbReference type="InterPro" id="IPR003583">
    <property type="entry name" value="Hlx-hairpin-Hlx_DNA-bd_motif"/>
</dbReference>
<dbReference type="Pfam" id="PF02811">
    <property type="entry name" value="PHP"/>
    <property type="match status" value="1"/>
</dbReference>
<evidence type="ECO:0000256" key="21">
    <source>
        <dbReference type="ARBA" id="ARBA00049244"/>
    </source>
</evidence>
<organism evidence="25 26">
    <name type="scientific">Alkaliphilus metalliredigens (strain QYMF)</name>
    <dbReference type="NCBI Taxonomy" id="293826"/>
    <lineage>
        <taxon>Bacteria</taxon>
        <taxon>Bacillati</taxon>
        <taxon>Bacillota</taxon>
        <taxon>Clostridia</taxon>
        <taxon>Peptostreptococcales</taxon>
        <taxon>Natronincolaceae</taxon>
        <taxon>Alkaliphilus</taxon>
    </lineage>
</organism>
<dbReference type="InterPro" id="IPR003141">
    <property type="entry name" value="Pol/His_phosphatase_N"/>
</dbReference>
<dbReference type="eggNOG" id="COG1796">
    <property type="taxonomic scope" value="Bacteria"/>
</dbReference>
<dbReference type="InterPro" id="IPR050243">
    <property type="entry name" value="PHP_phosphatase"/>
</dbReference>
<dbReference type="InterPro" id="IPR027421">
    <property type="entry name" value="DNA_pol_lamdba_lyase_dom_sf"/>
</dbReference>
<evidence type="ECO:0000256" key="8">
    <source>
        <dbReference type="ARBA" id="ARBA00022679"/>
    </source>
</evidence>
<evidence type="ECO:0000256" key="17">
    <source>
        <dbReference type="ARBA" id="ARBA00035726"/>
    </source>
</evidence>
<evidence type="ECO:0000256" key="19">
    <source>
        <dbReference type="ARBA" id="ARBA00044678"/>
    </source>
</evidence>
<evidence type="ECO:0000256" key="2">
    <source>
        <dbReference type="ARBA" id="ARBA00004496"/>
    </source>
</evidence>
<dbReference type="PANTHER" id="PTHR36928">
    <property type="entry name" value="PHOSPHATASE YCDX-RELATED"/>
    <property type="match status" value="1"/>
</dbReference>
<comment type="cofactor">
    <cofactor evidence="1">
        <name>Mg(2+)</name>
        <dbReference type="ChEBI" id="CHEBI:18420"/>
    </cofactor>
</comment>
<dbReference type="InterPro" id="IPR037160">
    <property type="entry name" value="DNA_Pol_thumb_sf"/>
</dbReference>
<evidence type="ECO:0000259" key="22">
    <source>
        <dbReference type="SMART" id="SM00278"/>
    </source>
</evidence>
<evidence type="ECO:0000256" key="9">
    <source>
        <dbReference type="ARBA" id="ARBA00022695"/>
    </source>
</evidence>
<dbReference type="Pfam" id="PF14791">
    <property type="entry name" value="DNA_pol_B_thumb"/>
    <property type="match status" value="1"/>
</dbReference>
<evidence type="ECO:0000256" key="18">
    <source>
        <dbReference type="ARBA" id="ARBA00044632"/>
    </source>
</evidence>
<evidence type="ECO:0000313" key="26">
    <source>
        <dbReference type="Proteomes" id="UP000001572"/>
    </source>
</evidence>
<dbReference type="Gene3D" id="1.10.150.20">
    <property type="entry name" value="5' to 3' exonuclease, C-terminal subdomain"/>
    <property type="match status" value="1"/>
</dbReference>
<dbReference type="InterPro" id="IPR002008">
    <property type="entry name" value="DNA_pol_X_beta-like"/>
</dbReference>
<evidence type="ECO:0000256" key="20">
    <source>
        <dbReference type="ARBA" id="ARBA00045548"/>
    </source>
</evidence>
<dbReference type="GO" id="GO:0006281">
    <property type="term" value="P:DNA repair"/>
    <property type="evidence" value="ECO:0007669"/>
    <property type="project" value="UniProtKB-KW"/>
</dbReference>
<keyword evidence="12" id="KW-0832">Ubl conjugation</keyword>
<evidence type="ECO:0000256" key="4">
    <source>
        <dbReference type="ARBA" id="ARBA00012720"/>
    </source>
</evidence>
<comment type="subcellular location">
    <subcellularLocation>
        <location evidence="2">Cytoplasm</location>
    </subcellularLocation>
</comment>
<dbReference type="GO" id="GO:0042578">
    <property type="term" value="F:phosphoric ester hydrolase activity"/>
    <property type="evidence" value="ECO:0007669"/>
    <property type="project" value="TreeGrafter"/>
</dbReference>
<dbReference type="EMBL" id="CP000724">
    <property type="protein sequence ID" value="ABR49305.1"/>
    <property type="molecule type" value="Genomic_DNA"/>
</dbReference>
<dbReference type="Gene3D" id="3.30.460.10">
    <property type="entry name" value="Beta Polymerase, domain 2"/>
    <property type="match status" value="1"/>
</dbReference>
<dbReference type="NCBIfam" id="NF006375">
    <property type="entry name" value="PRK08609.1"/>
    <property type="match status" value="1"/>
</dbReference>
<dbReference type="OrthoDB" id="9808747at2"/>